<dbReference type="Proteomes" id="UP000240010">
    <property type="component" value="Unassembled WGS sequence"/>
</dbReference>
<reference evidence="1 2" key="1">
    <citation type="submission" date="2018-02" db="EMBL/GenBank/DDBJ databases">
        <title>Subsurface microbial communities from deep shales in Ohio and West Virginia, USA.</title>
        <authorList>
            <person name="Wrighton K."/>
        </authorList>
    </citation>
    <scope>NUCLEOTIDE SEQUENCE [LARGE SCALE GENOMIC DNA]</scope>
    <source>
        <strain evidence="1 2">OWC-DMM</strain>
    </source>
</reference>
<accession>A0A2S6HJA5</accession>
<comment type="caution">
    <text evidence="1">The sequence shown here is derived from an EMBL/GenBank/DDBJ whole genome shotgun (WGS) entry which is preliminary data.</text>
</comment>
<dbReference type="EMBL" id="PTIZ01000002">
    <property type="protein sequence ID" value="PPK77461.1"/>
    <property type="molecule type" value="Genomic_DNA"/>
</dbReference>
<dbReference type="AlphaFoldDB" id="A0A2S6HJA5"/>
<evidence type="ECO:0000313" key="1">
    <source>
        <dbReference type="EMBL" id="PPK77461.1"/>
    </source>
</evidence>
<protein>
    <submittedName>
        <fullName evidence="1">Uncharacterized protein</fullName>
    </submittedName>
</protein>
<gene>
    <name evidence="1" type="ORF">B0F87_102576</name>
</gene>
<evidence type="ECO:0000313" key="2">
    <source>
        <dbReference type="Proteomes" id="UP000240010"/>
    </source>
</evidence>
<dbReference type="RefSeq" id="WP_258075987.1">
    <property type="nucleotide sequence ID" value="NZ_PTIZ01000002.1"/>
</dbReference>
<name>A0A2S6HJA5_9GAMM</name>
<organism evidence="1 2">
    <name type="scientific">Methylobacter tundripaludum</name>
    <dbReference type="NCBI Taxonomy" id="173365"/>
    <lineage>
        <taxon>Bacteria</taxon>
        <taxon>Pseudomonadati</taxon>
        <taxon>Pseudomonadota</taxon>
        <taxon>Gammaproteobacteria</taxon>
        <taxon>Methylococcales</taxon>
        <taxon>Methylococcaceae</taxon>
        <taxon>Methylobacter</taxon>
    </lineage>
</organism>
<proteinExistence type="predicted"/>
<sequence length="49" mass="5439">MAYFIGIVIALAVSLSATFSDSTKIVPSTQPYWSSLPRTMSCLRLWTDL</sequence>